<dbReference type="PRINTS" id="PR01438">
    <property type="entry name" value="UNVRSLSTRESS"/>
</dbReference>
<dbReference type="InterPro" id="IPR006015">
    <property type="entry name" value="Universal_stress_UspA"/>
</dbReference>
<dbReference type="SUPFAM" id="SSF52402">
    <property type="entry name" value="Adenine nucleotide alpha hydrolases-like"/>
    <property type="match status" value="1"/>
</dbReference>
<accession>A0A239MX23</accession>
<comment type="similarity">
    <text evidence="1">Belongs to the universal stress protein A family.</text>
</comment>
<dbReference type="OrthoDB" id="4614783at2"/>
<dbReference type="EMBL" id="FZOW01000024">
    <property type="protein sequence ID" value="SNT47337.1"/>
    <property type="molecule type" value="Genomic_DNA"/>
</dbReference>
<reference evidence="4" key="1">
    <citation type="submission" date="2017-06" db="EMBL/GenBank/DDBJ databases">
        <authorList>
            <person name="Varghese N."/>
            <person name="Submissions S."/>
        </authorList>
    </citation>
    <scope>NUCLEOTIDE SEQUENCE [LARGE SCALE GENOMIC DNA]</scope>
    <source>
        <strain evidence="4">JCM 23211</strain>
    </source>
</reference>
<sequence>MNIVTAQNERPESRLALDWILANGPQLAGDPTELTVHVVLAAGTDSPASPNYSSFGLGRSIADELEEHNITHTVYPAGSDAAVQILDTAHTVSADLVVIGMRRRSATMKLLLGSQVQRVMLDAPCPVVTVKTSPD</sequence>
<evidence type="ECO:0000313" key="4">
    <source>
        <dbReference type="Proteomes" id="UP000198327"/>
    </source>
</evidence>
<evidence type="ECO:0000313" key="3">
    <source>
        <dbReference type="EMBL" id="SNT47337.1"/>
    </source>
</evidence>
<dbReference type="InterPro" id="IPR014729">
    <property type="entry name" value="Rossmann-like_a/b/a_fold"/>
</dbReference>
<keyword evidence="4" id="KW-1185">Reference proteome</keyword>
<protein>
    <submittedName>
        <fullName evidence="3">Universal stress protein family protein</fullName>
    </submittedName>
</protein>
<proteinExistence type="inferred from homology"/>
<evidence type="ECO:0000259" key="2">
    <source>
        <dbReference type="Pfam" id="PF00582"/>
    </source>
</evidence>
<dbReference type="Proteomes" id="UP000198327">
    <property type="component" value="Unassembled WGS sequence"/>
</dbReference>
<gene>
    <name evidence="3" type="ORF">SAMN05421642_12434</name>
</gene>
<dbReference type="Gene3D" id="3.40.50.620">
    <property type="entry name" value="HUPs"/>
    <property type="match status" value="1"/>
</dbReference>
<name>A0A239MX23_9NOCA</name>
<dbReference type="Pfam" id="PF00582">
    <property type="entry name" value="Usp"/>
    <property type="match status" value="1"/>
</dbReference>
<dbReference type="AlphaFoldDB" id="A0A239MX23"/>
<dbReference type="InterPro" id="IPR006016">
    <property type="entry name" value="UspA"/>
</dbReference>
<dbReference type="RefSeq" id="WP_089251980.1">
    <property type="nucleotide sequence ID" value="NZ_FZOW01000024.1"/>
</dbReference>
<dbReference type="CDD" id="cd00293">
    <property type="entry name" value="USP-like"/>
    <property type="match status" value="1"/>
</dbReference>
<evidence type="ECO:0000256" key="1">
    <source>
        <dbReference type="ARBA" id="ARBA00008791"/>
    </source>
</evidence>
<feature type="domain" description="UspA" evidence="2">
    <location>
        <begin position="2"/>
        <end position="131"/>
    </location>
</feature>
<organism evidence="3 4">
    <name type="scientific">Rhodococcoides kyotonense</name>
    <dbReference type="NCBI Taxonomy" id="398843"/>
    <lineage>
        <taxon>Bacteria</taxon>
        <taxon>Bacillati</taxon>
        <taxon>Actinomycetota</taxon>
        <taxon>Actinomycetes</taxon>
        <taxon>Mycobacteriales</taxon>
        <taxon>Nocardiaceae</taxon>
        <taxon>Rhodococcoides</taxon>
    </lineage>
</organism>